<accession>A0A8C0IX21</accession>
<dbReference type="Pfam" id="PF13837">
    <property type="entry name" value="Myb_DNA-bind_4"/>
    <property type="match status" value="1"/>
</dbReference>
<feature type="region of interest" description="Disordered" evidence="1">
    <location>
        <begin position="206"/>
        <end position="250"/>
    </location>
</feature>
<evidence type="ECO:0000313" key="4">
    <source>
        <dbReference type="Proteomes" id="UP000694404"/>
    </source>
</evidence>
<evidence type="ECO:0000259" key="2">
    <source>
        <dbReference type="Pfam" id="PF13837"/>
    </source>
</evidence>
<feature type="domain" description="Myb/SANT-like DNA-binding" evidence="2">
    <location>
        <begin position="32"/>
        <end position="120"/>
    </location>
</feature>
<dbReference type="AlphaFoldDB" id="A0A8C0IX21"/>
<organism evidence="3 4">
    <name type="scientific">Chelonoidis abingdonii</name>
    <name type="common">Abingdon island giant tortoise</name>
    <name type="synonym">Testudo abingdonii</name>
    <dbReference type="NCBI Taxonomy" id="106734"/>
    <lineage>
        <taxon>Eukaryota</taxon>
        <taxon>Metazoa</taxon>
        <taxon>Chordata</taxon>
        <taxon>Craniata</taxon>
        <taxon>Vertebrata</taxon>
        <taxon>Euteleostomi</taxon>
        <taxon>Archelosauria</taxon>
        <taxon>Testudinata</taxon>
        <taxon>Testudines</taxon>
        <taxon>Cryptodira</taxon>
        <taxon>Durocryptodira</taxon>
        <taxon>Testudinoidea</taxon>
        <taxon>Testudinidae</taxon>
        <taxon>Chelonoidis</taxon>
    </lineage>
</organism>
<dbReference type="PANTHER" id="PTHR47595">
    <property type="entry name" value="HEAT SHOCK 70 KDA PROTEIN 14"/>
    <property type="match status" value="1"/>
</dbReference>
<reference evidence="3" key="1">
    <citation type="submission" date="2025-08" db="UniProtKB">
        <authorList>
            <consortium name="Ensembl"/>
        </authorList>
    </citation>
    <scope>IDENTIFICATION</scope>
</reference>
<feature type="compositionally biased region" description="Low complexity" evidence="1">
    <location>
        <begin position="214"/>
        <end position="225"/>
    </location>
</feature>
<reference evidence="3" key="2">
    <citation type="submission" date="2025-09" db="UniProtKB">
        <authorList>
            <consortium name="Ensembl"/>
        </authorList>
    </citation>
    <scope>IDENTIFICATION</scope>
</reference>
<protein>
    <recommendedName>
        <fullName evidence="2">Myb/SANT-like DNA-binding domain-containing protein</fullName>
    </recommendedName>
</protein>
<name>A0A8C0IX21_CHEAB</name>
<evidence type="ECO:0000256" key="1">
    <source>
        <dbReference type="SAM" id="MobiDB-lite"/>
    </source>
</evidence>
<sequence length="257" mass="29885">MHWPGRQEKSRELLNFISCLASLSQNRKRAPAWTEQEVRDLIAAWGDESMLDELQSSKQNAKTFEKVSKGMKDRGYNRDSRHCCMKIKELRQAYQKTREANGRSRSQPQTCCFCDELHAILGGGLPDRVDGEGTSGEQTISECRRAQYECEERWRSEESKWQAEDDRWCQLADRRQESMLRLLEHQTRMLQRMVELQERQQEYRLPIQPLYNQPTSSPSSIASSPRRPRTRCGGLSPPSHSTPEPCPSNRTLAFNMF</sequence>
<dbReference type="Proteomes" id="UP000694404">
    <property type="component" value="Unplaced"/>
</dbReference>
<dbReference type="Gene3D" id="1.10.10.60">
    <property type="entry name" value="Homeodomain-like"/>
    <property type="match status" value="1"/>
</dbReference>
<proteinExistence type="predicted"/>
<dbReference type="InterPro" id="IPR044822">
    <property type="entry name" value="Myb_DNA-bind_4"/>
</dbReference>
<dbReference type="PANTHER" id="PTHR47595:SF1">
    <property type="entry name" value="MYB_SANT-LIKE DNA-BINDING DOMAIN-CONTAINING PROTEIN"/>
    <property type="match status" value="1"/>
</dbReference>
<dbReference type="Ensembl" id="ENSCABT00000025833.1">
    <property type="protein sequence ID" value="ENSCABP00000023572.1"/>
    <property type="gene ID" value="ENSCABG00000017373.1"/>
</dbReference>
<keyword evidence="4" id="KW-1185">Reference proteome</keyword>
<dbReference type="GeneTree" id="ENSGT00950000185023"/>
<feature type="compositionally biased region" description="Polar residues" evidence="1">
    <location>
        <begin position="238"/>
        <end position="250"/>
    </location>
</feature>
<evidence type="ECO:0000313" key="3">
    <source>
        <dbReference type="Ensembl" id="ENSCABP00000023572.1"/>
    </source>
</evidence>